<feature type="region of interest" description="Disordered" evidence="1">
    <location>
        <begin position="588"/>
        <end position="643"/>
    </location>
</feature>
<feature type="compositionally biased region" description="Basic and acidic residues" evidence="1">
    <location>
        <begin position="202"/>
        <end position="215"/>
    </location>
</feature>
<feature type="compositionally biased region" description="Low complexity" evidence="1">
    <location>
        <begin position="259"/>
        <end position="275"/>
    </location>
</feature>
<proteinExistence type="predicted"/>
<evidence type="ECO:0000256" key="1">
    <source>
        <dbReference type="SAM" id="MobiDB-lite"/>
    </source>
</evidence>
<dbReference type="Proteomes" id="UP000620124">
    <property type="component" value="Unassembled WGS sequence"/>
</dbReference>
<feature type="compositionally biased region" description="Low complexity" evidence="1">
    <location>
        <begin position="155"/>
        <end position="168"/>
    </location>
</feature>
<feature type="region of interest" description="Disordered" evidence="1">
    <location>
        <begin position="127"/>
        <end position="545"/>
    </location>
</feature>
<feature type="compositionally biased region" description="Basic and acidic residues" evidence="1">
    <location>
        <begin position="141"/>
        <end position="150"/>
    </location>
</feature>
<dbReference type="AlphaFoldDB" id="A0A8H6YJ43"/>
<dbReference type="EMBL" id="JACAZI010000004">
    <property type="protein sequence ID" value="KAF7362163.1"/>
    <property type="molecule type" value="Genomic_DNA"/>
</dbReference>
<comment type="caution">
    <text evidence="3">The sequence shown here is derived from an EMBL/GenBank/DDBJ whole genome shotgun (WGS) entry which is preliminary data.</text>
</comment>
<evidence type="ECO:0000313" key="4">
    <source>
        <dbReference type="Proteomes" id="UP000620124"/>
    </source>
</evidence>
<feature type="compositionally biased region" description="Basic residues" evidence="1">
    <location>
        <begin position="184"/>
        <end position="194"/>
    </location>
</feature>
<feature type="compositionally biased region" description="Polar residues" evidence="1">
    <location>
        <begin position="474"/>
        <end position="494"/>
    </location>
</feature>
<feature type="compositionally biased region" description="Low complexity" evidence="1">
    <location>
        <begin position="318"/>
        <end position="328"/>
    </location>
</feature>
<gene>
    <name evidence="3" type="ORF">MVEN_00562400</name>
</gene>
<sequence length="664" mass="74392">MMLFAFLHLRAFSHLGGALFGHAFDFRETFREISAGWVYIMDRMRGREPTPDRGARRIAHYETVFERPRQANLPTNKGLGETDAEKGLLSPSRVQLETPPWLELPRHNRREKSEALEVQIEKELERRGYGSHIPGRGHIGPAREADEALGHKPQRSWWRSVYSRVSQSGPEPEDEQRLTPQPSKQRKSKSKSKSRPPGSRDFGADRSLLFEHEYDFNDPPPQPILNSHRSRRQDRQRSPPVEDQLDTLAPLSGFRDTRSSQQARQSKQRSTGHPTPSHPSLPPPRSSLSPPIPSSRPIQSTSQTPFARSDSLLGRVFPPSANPSNPSSVDHHESDSGRSLPSSTHGAPASRMTPRGRLILTTPQILGKQPERRGPLNQPMEYLTPTPLQAPPARSVEVLHSNELEPAAPPGEWMPQGSHIRETALPDQRPVLTLNTTPDGLITSPLSDDFAGHSFDPPVPRLPDSSEKPKQRSKPQSLSPGLRRQSAQIYSPDSPSRRGRRQSADVTPPQIPASSYTPPASSPRNQDRHGKHRQSAPLDEVQYSPVYHEQELRRAGYQVETMRSDITQPSLSGTPFAVKYPAVMPSSRELPRAAPGLPQPPTSSRPSYDPYSAVVAAAQSNYSPPREENRRTRRPQQRRKEFAIEGLHDPYDPTMTIHDECMTE</sequence>
<feature type="chain" id="PRO_5034401734" evidence="2">
    <location>
        <begin position="19"/>
        <end position="664"/>
    </location>
</feature>
<dbReference type="OrthoDB" id="5348404at2759"/>
<protein>
    <submittedName>
        <fullName evidence="3">Uncharacterized protein</fullName>
    </submittedName>
</protein>
<feature type="compositionally biased region" description="Low complexity" evidence="1">
    <location>
        <begin position="295"/>
        <end position="305"/>
    </location>
</feature>
<keyword evidence="4" id="KW-1185">Reference proteome</keyword>
<name>A0A8H6YJ43_9AGAR</name>
<feature type="compositionally biased region" description="Pro residues" evidence="1">
    <location>
        <begin position="276"/>
        <end position="294"/>
    </location>
</feature>
<keyword evidence="2" id="KW-0732">Signal</keyword>
<accession>A0A8H6YJ43</accession>
<reference evidence="3" key="1">
    <citation type="submission" date="2020-05" db="EMBL/GenBank/DDBJ databases">
        <title>Mycena genomes resolve the evolution of fungal bioluminescence.</title>
        <authorList>
            <person name="Tsai I.J."/>
        </authorList>
    </citation>
    <scope>NUCLEOTIDE SEQUENCE</scope>
    <source>
        <strain evidence="3">CCC161011</strain>
    </source>
</reference>
<organism evidence="3 4">
    <name type="scientific">Mycena venus</name>
    <dbReference type="NCBI Taxonomy" id="2733690"/>
    <lineage>
        <taxon>Eukaryota</taxon>
        <taxon>Fungi</taxon>
        <taxon>Dikarya</taxon>
        <taxon>Basidiomycota</taxon>
        <taxon>Agaricomycotina</taxon>
        <taxon>Agaricomycetes</taxon>
        <taxon>Agaricomycetidae</taxon>
        <taxon>Agaricales</taxon>
        <taxon>Marasmiineae</taxon>
        <taxon>Mycenaceae</taxon>
        <taxon>Mycena</taxon>
    </lineage>
</organism>
<evidence type="ECO:0000256" key="2">
    <source>
        <dbReference type="SAM" id="SignalP"/>
    </source>
</evidence>
<feature type="signal peptide" evidence="2">
    <location>
        <begin position="1"/>
        <end position="18"/>
    </location>
</feature>
<evidence type="ECO:0000313" key="3">
    <source>
        <dbReference type="EMBL" id="KAF7362163.1"/>
    </source>
</evidence>
<feature type="compositionally biased region" description="Low complexity" evidence="1">
    <location>
        <begin position="512"/>
        <end position="523"/>
    </location>
</feature>